<dbReference type="EMBL" id="JAMQJY010000002">
    <property type="protein sequence ID" value="MCM2676836.1"/>
    <property type="molecule type" value="Genomic_DNA"/>
</dbReference>
<sequence length="63" mass="7260">MLKKQGAVLKKIINAQKSNYMREKIKVVLKNTRNAQKKFISAQKSKKTTSRSGRGFIFIYSKP</sequence>
<gene>
    <name evidence="1" type="ORF">NDM98_16225</name>
</gene>
<protein>
    <submittedName>
        <fullName evidence="1">Uncharacterized protein</fullName>
    </submittedName>
</protein>
<proteinExistence type="predicted"/>
<organism evidence="1 2">
    <name type="scientific">Alkalicoccobacillus plakortidis</name>
    <dbReference type="NCBI Taxonomy" id="444060"/>
    <lineage>
        <taxon>Bacteria</taxon>
        <taxon>Bacillati</taxon>
        <taxon>Bacillota</taxon>
        <taxon>Bacilli</taxon>
        <taxon>Bacillales</taxon>
        <taxon>Bacillaceae</taxon>
        <taxon>Alkalicoccobacillus</taxon>
    </lineage>
</organism>
<evidence type="ECO:0000313" key="1">
    <source>
        <dbReference type="EMBL" id="MCM2676836.1"/>
    </source>
</evidence>
<name>A0ABT0XLP4_9BACI</name>
<evidence type="ECO:0000313" key="2">
    <source>
        <dbReference type="Proteomes" id="UP001203665"/>
    </source>
</evidence>
<dbReference type="RefSeq" id="WP_251609936.1">
    <property type="nucleotide sequence ID" value="NZ_JAMQJY010000002.1"/>
</dbReference>
<accession>A0ABT0XLP4</accession>
<keyword evidence="2" id="KW-1185">Reference proteome</keyword>
<reference evidence="1" key="1">
    <citation type="submission" date="2022-06" db="EMBL/GenBank/DDBJ databases">
        <title>Alkalicoccobacillus porphyridii sp. nov., isolated from a marine red alga, Porphyridium purpureum and reclassification of Shouchella plakortidis and Shouchella gibsonii as Alkalicoccobacillus plakortidis comb. nov. and Alkalicoccobacillus gibsonii comb. nov.</title>
        <authorList>
            <person name="Kim K.H."/>
            <person name="Lee J.K."/>
            <person name="Han D.M."/>
            <person name="Baek J.H."/>
            <person name="Jeon C.O."/>
        </authorList>
    </citation>
    <scope>NUCLEOTIDE SEQUENCE</scope>
    <source>
        <strain evidence="1">DSM 19153</strain>
    </source>
</reference>
<dbReference type="Proteomes" id="UP001203665">
    <property type="component" value="Unassembled WGS sequence"/>
</dbReference>
<comment type="caution">
    <text evidence="1">The sequence shown here is derived from an EMBL/GenBank/DDBJ whole genome shotgun (WGS) entry which is preliminary data.</text>
</comment>